<evidence type="ECO:0000256" key="2">
    <source>
        <dbReference type="SAM" id="MobiDB-lite"/>
    </source>
</evidence>
<dbReference type="Pfam" id="PF00171">
    <property type="entry name" value="Aldedh"/>
    <property type="match status" value="1"/>
</dbReference>
<dbReference type="RefSeq" id="WP_317566914.1">
    <property type="nucleotide sequence ID" value="NZ_JAWLJX010000023.1"/>
</dbReference>
<evidence type="ECO:0000256" key="1">
    <source>
        <dbReference type="ARBA" id="ARBA00023002"/>
    </source>
</evidence>
<organism evidence="4 5">
    <name type="scientific">Rhodococcoides yunnanense</name>
    <dbReference type="NCBI Taxonomy" id="278209"/>
    <lineage>
        <taxon>Bacteria</taxon>
        <taxon>Bacillati</taxon>
        <taxon>Actinomycetota</taxon>
        <taxon>Actinomycetes</taxon>
        <taxon>Mycobacteriales</taxon>
        <taxon>Nocardiaceae</taxon>
        <taxon>Rhodococcoides</taxon>
    </lineage>
</organism>
<feature type="domain" description="Aldehyde dehydrogenase" evidence="3">
    <location>
        <begin position="2"/>
        <end position="47"/>
    </location>
</feature>
<comment type="caution">
    <text evidence="4">The sequence shown here is derived from an EMBL/GenBank/DDBJ whole genome shotgun (WGS) entry which is preliminary data.</text>
</comment>
<protein>
    <submittedName>
        <fullName evidence="4">Aldehyde dehydrogenase family protein</fullName>
    </submittedName>
</protein>
<dbReference type="InterPro" id="IPR016162">
    <property type="entry name" value="Ald_DH_N"/>
</dbReference>
<evidence type="ECO:0000313" key="4">
    <source>
        <dbReference type="EMBL" id="MDV6264923.1"/>
    </source>
</evidence>
<evidence type="ECO:0000259" key="3">
    <source>
        <dbReference type="Pfam" id="PF00171"/>
    </source>
</evidence>
<dbReference type="SUPFAM" id="SSF53720">
    <property type="entry name" value="ALDH-like"/>
    <property type="match status" value="1"/>
</dbReference>
<dbReference type="Proteomes" id="UP001185755">
    <property type="component" value="Unassembled WGS sequence"/>
</dbReference>
<dbReference type="Gene3D" id="3.40.605.10">
    <property type="entry name" value="Aldehyde Dehydrogenase, Chain A, domain 1"/>
    <property type="match status" value="1"/>
</dbReference>
<evidence type="ECO:0000313" key="5">
    <source>
        <dbReference type="Proteomes" id="UP001185755"/>
    </source>
</evidence>
<accession>A0ABU4BLG9</accession>
<name>A0ABU4BLG9_9NOCA</name>
<reference evidence="4 5" key="1">
    <citation type="submission" date="2023-10" db="EMBL/GenBank/DDBJ databases">
        <title>Development of a sustainable strategy for remediation of hydrocarbon-contaminated territories based on the waste exchange concept.</title>
        <authorList>
            <person name="Krivoruchko A."/>
        </authorList>
    </citation>
    <scope>NUCLEOTIDE SEQUENCE [LARGE SCALE GENOMIC DNA]</scope>
    <source>
        <strain evidence="4 5">IEGM 1323</strain>
    </source>
</reference>
<sequence length="98" mass="10405">MHKKAIVVVAAIAPWNFPFEVAVNRIAPARATGNTVVLEPAPDTPLATRSPWIGGDCGRPPAAESTRSTPNSNSQQQPRTCCGCFTSQKITRGALIAY</sequence>
<feature type="region of interest" description="Disordered" evidence="2">
    <location>
        <begin position="37"/>
        <end position="79"/>
    </location>
</feature>
<keyword evidence="1" id="KW-0560">Oxidoreductase</keyword>
<feature type="compositionally biased region" description="Polar residues" evidence="2">
    <location>
        <begin position="65"/>
        <end position="79"/>
    </location>
</feature>
<gene>
    <name evidence="4" type="ORF">R3P96_26620</name>
</gene>
<proteinExistence type="predicted"/>
<dbReference type="InterPro" id="IPR015590">
    <property type="entry name" value="Aldehyde_DH_dom"/>
</dbReference>
<keyword evidence="5" id="KW-1185">Reference proteome</keyword>
<dbReference type="InterPro" id="IPR016161">
    <property type="entry name" value="Ald_DH/histidinol_DH"/>
</dbReference>
<dbReference type="EMBL" id="JAWLJX010000023">
    <property type="protein sequence ID" value="MDV6264923.1"/>
    <property type="molecule type" value="Genomic_DNA"/>
</dbReference>